<dbReference type="Proteomes" id="UP000276899">
    <property type="component" value="Chromosome"/>
</dbReference>
<feature type="transmembrane region" description="Helical" evidence="1">
    <location>
        <begin position="21"/>
        <end position="43"/>
    </location>
</feature>
<dbReference type="EMBL" id="LR134363">
    <property type="protein sequence ID" value="VEG75119.1"/>
    <property type="molecule type" value="Genomic_DNA"/>
</dbReference>
<keyword evidence="1" id="KW-0812">Transmembrane</keyword>
<evidence type="ECO:0000313" key="3">
    <source>
        <dbReference type="Proteomes" id="UP000276899"/>
    </source>
</evidence>
<feature type="transmembrane region" description="Helical" evidence="1">
    <location>
        <begin position="126"/>
        <end position="146"/>
    </location>
</feature>
<keyword evidence="1" id="KW-0472">Membrane</keyword>
<reference evidence="2 3" key="1">
    <citation type="submission" date="2018-12" db="EMBL/GenBank/DDBJ databases">
        <authorList>
            <consortium name="Pathogen Informatics"/>
        </authorList>
    </citation>
    <scope>NUCLEOTIDE SEQUENCE [LARGE SCALE GENOMIC DNA]</scope>
    <source>
        <strain evidence="2 3">NCTC11923</strain>
    </source>
</reference>
<keyword evidence="1" id="KW-1133">Transmembrane helix</keyword>
<gene>
    <name evidence="2" type="ORF">NCTC11923_01772</name>
</gene>
<name>A0A3S4SFZ5_9ACTO</name>
<evidence type="ECO:0000313" key="2">
    <source>
        <dbReference type="EMBL" id="VEG75119.1"/>
    </source>
</evidence>
<dbReference type="STRING" id="1278298.GCA_000428685_00781"/>
<dbReference type="AlphaFoldDB" id="A0A3S4SFZ5"/>
<accession>A0A3S4SFZ5</accession>
<keyword evidence="3" id="KW-1185">Reference proteome</keyword>
<evidence type="ECO:0000256" key="1">
    <source>
        <dbReference type="SAM" id="Phobius"/>
    </source>
</evidence>
<feature type="transmembrane region" description="Helical" evidence="1">
    <location>
        <begin position="86"/>
        <end position="106"/>
    </location>
</feature>
<proteinExistence type="predicted"/>
<protein>
    <submittedName>
        <fullName evidence="2">Protein of uncharacterized function (DUF2752)</fullName>
    </submittedName>
</protein>
<dbReference type="Pfam" id="PF10825">
    <property type="entry name" value="DUF2752"/>
    <property type="match status" value="1"/>
</dbReference>
<sequence length="154" mass="16335">MVESLSASANRESRHTRSRALPYRIAGLAAIPGAVLILGGVLLPQRFSAVPDLCILHRTTGLWCPLCGGTRATAALIRGDLEAAMAYNPFAVATELVAVLLVLRWVVRRRAGRDGALMSGAEMTGYALAAVLFLIVRNLPGMWIHLGPLLGPPG</sequence>
<organism evidence="2 3">
    <name type="scientific">Actinomyces slackii</name>
    <dbReference type="NCBI Taxonomy" id="52774"/>
    <lineage>
        <taxon>Bacteria</taxon>
        <taxon>Bacillati</taxon>
        <taxon>Actinomycetota</taxon>
        <taxon>Actinomycetes</taxon>
        <taxon>Actinomycetales</taxon>
        <taxon>Actinomycetaceae</taxon>
        <taxon>Actinomyces</taxon>
    </lineage>
</organism>
<dbReference type="KEGG" id="asla:NCTC11923_01772"/>
<dbReference type="InterPro" id="IPR021215">
    <property type="entry name" value="DUF2752"/>
</dbReference>